<feature type="region of interest" description="Disordered" evidence="1">
    <location>
        <begin position="928"/>
        <end position="951"/>
    </location>
</feature>
<organism evidence="3 4">
    <name type="scientific">Giardia muris</name>
    <dbReference type="NCBI Taxonomy" id="5742"/>
    <lineage>
        <taxon>Eukaryota</taxon>
        <taxon>Metamonada</taxon>
        <taxon>Diplomonadida</taxon>
        <taxon>Hexamitidae</taxon>
        <taxon>Giardiinae</taxon>
        <taxon>Giardia</taxon>
    </lineage>
</organism>
<name>A0A4Z1SN22_GIAMU</name>
<evidence type="ECO:0000313" key="3">
    <source>
        <dbReference type="EMBL" id="TNJ26235.1"/>
    </source>
</evidence>
<dbReference type="OrthoDB" id="10250347at2759"/>
<proteinExistence type="predicted"/>
<keyword evidence="2" id="KW-1133">Transmembrane helix</keyword>
<reference evidence="3 4" key="1">
    <citation type="submission" date="2019-05" db="EMBL/GenBank/DDBJ databases">
        <title>The compact genome of Giardia muris reveals important steps in the evolution of intestinal protozoan parasites.</title>
        <authorList>
            <person name="Xu F."/>
            <person name="Jimenez-Gonzalez A."/>
            <person name="Einarsson E."/>
            <person name="Astvaldsson A."/>
            <person name="Peirasmaki D."/>
            <person name="Eckmann L."/>
            <person name="Andersson J.O."/>
            <person name="Svard S.G."/>
            <person name="Jerlstrom-Hultqvist J."/>
        </authorList>
    </citation>
    <scope>NUCLEOTIDE SEQUENCE [LARGE SCALE GENOMIC DNA]</scope>
    <source>
        <strain evidence="3 4">Roberts-Thomson</strain>
    </source>
</reference>
<keyword evidence="2" id="KW-0472">Membrane</keyword>
<evidence type="ECO:0000256" key="2">
    <source>
        <dbReference type="SAM" id="Phobius"/>
    </source>
</evidence>
<feature type="transmembrane region" description="Helical" evidence="2">
    <location>
        <begin position="182"/>
        <end position="204"/>
    </location>
</feature>
<protein>
    <submittedName>
        <fullName evidence="3">Uncharacterized protein</fullName>
    </submittedName>
</protein>
<sequence length="1899" mass="207729">MPSQKVFEHLHTLHFAIKKKLVPVPVALECYQEGQKESLVLRLTDSKVDRLISLSSGVTLGLCSNLDDLHADIQREAPGALQLTIADGLKEYRFIVCHTLPDLQFLVRFLQLFHCAACCDPDALLQAAVYNLSPSVAFDTGIGRLPVASPISMSICDRVSGVIIRNIDTRLKQYTKAQLQNLSYWPLVLVFLIYITFLLSVGPYSHQPYTIAHILSMRTHMINFLLPHTHAVELLREDDDTVGHVDARADRKAGVEIKVLLNPIYFANYAFKHRASTFSEAYRIPSYASGPMIACNRVDIDDSLFGAYATDHLNELQMSSYQVCEVLAKTMPKCFKALEPISVLVRATVLRALGVDPMLVSTACLTYSLQILENLWQQVTYSYLSSWDKTLPPPHLSLDELEDRRISIIFMPGLYEGDVPHLLTSEEYSKALSLQHAMNFLFLPITHRDMPLYFNGQAALPSLIKYVNPDGSLSGVYRVNEHMIPVFGNHKMCTGLQGLRGADALRLPLFPLVDGSLLSHVLQAVSDLLASPTPTVPEAVKALLARATIAARINYGQPSETVGGTDNVLMEFVLSSEKSGGGDPLLFLDAPGSLCPALHFFVATQNFKEERGNLSVYEYWLSLGIKGYPPSAALAPDFFAGQTQTSAFQNGSEAFCDTNQHPMRGTQRLVPEAPVLLIDVNVLPSSRQAFCNMPQNVKAIQEENLNVAGKFYTRRHLVQDRALTEKCANSAADQYYCYIRRRTIEEVYTDPTGKTEPATSPVLEWLPCSLVHFTEAASYVEEGVASGGPLPGADEQGVGTGLDLDDELSTALGTGGRADAGLVAKGSFSSVSLLNIAITGALIRAILQHFSGFARYNLAVMCNAAFRDILALSTTSTVPNRRLSFMRSATGVRTGSKERDSHSQIAAIYKGVSIDVLALLPDRTGVSPHGVKGDARREEGERPRPEFSYGHEETVGQACQYRLISEIQHAVLQKLTVFLRGEEEAGRAVSFTTLDETIRGLVRNELASRHVPGSLTPHPSTTTFAYRENLESLLSTAYNAKVETPLLQLMTANVDAASRLPGRRFIPPTTIRYVQGLLVPWVTIRSLYPEVITFPGLSLHSGGLHAETDTLTVDLGFVPHHGRMALLGFYMSALPAYIAQLRRRYTDLLVLPPITDLDGSFSHYSGPHPPDPHQTPRSYELGGQWLSSLIDNIFNIQGVLITAATYGQPVVSLTHINDVFTLVIRCVDISLEHQGATEDQMQKSNVITDMLTPGLAWEISSLTGLPPQPKMDGKDVFANVFSSLARFTLLSLDIVLAEIAARLRLPLILPLIAAMRDMQYALTNRNAVETVVYIPGPYVTSHHDLLDVFSTLARNIVRCDFRGLPELSRSVKRHAARLLNVSQFLFFSTGTRTEVSLRTPKTVNQEIHPGKVFFSVGLRTALNDVAGGSPSDCSEGLAGLLELNPHLTPYVLSEGMLGLHAEVVIDPPGSDFSVGFGYPTSEAVGECAEYAVAKPGIKPPRELLAFIYPRSRPPSFLTHISASTPILVGVSALFLSRSATVITLASDEISAANVQLNLTLPLPIETEECPTRALERTIFENFASSPQLLPARLQALRYACSDVTGVLRGACLTTLLPFTFGLGELNSSAFIQASSALDFACTFAGRLARDRVLPLTTYYLVHLTRPAVPYHHPTDVPSGGYLPMTLVLVGPVTASLPAAATPVEHCARFLLERSDKEIIEFIESSEQSLFSLVPAVFGSRDCIVSSDGPIDPMTNVPEGDSLFNDRTISEKSLSTFRAAHGLTDEPLQPTPVLADELVRGPYLFLSANPRVWQRLITCLQQTSLSGAVDKYLQHPIVAKDGGASGDAPGAKTLAYASLLLDAKLRHDITLGRCTLTSHLDWRLTNLPFSAALVHEPANR</sequence>
<accession>A0A4Z1SN22</accession>
<gene>
    <name evidence="3" type="ORF">GMRT_14858</name>
</gene>
<dbReference type="VEuPathDB" id="GiardiaDB:GMRT_14858"/>
<feature type="compositionally biased region" description="Basic and acidic residues" evidence="1">
    <location>
        <begin position="931"/>
        <end position="951"/>
    </location>
</feature>
<keyword evidence="4" id="KW-1185">Reference proteome</keyword>
<evidence type="ECO:0000313" key="4">
    <source>
        <dbReference type="Proteomes" id="UP000315496"/>
    </source>
</evidence>
<keyword evidence="2" id="KW-0812">Transmembrane</keyword>
<evidence type="ECO:0000256" key="1">
    <source>
        <dbReference type="SAM" id="MobiDB-lite"/>
    </source>
</evidence>
<dbReference type="EMBL" id="VDLU01000005">
    <property type="protein sequence ID" value="TNJ26235.1"/>
    <property type="molecule type" value="Genomic_DNA"/>
</dbReference>
<comment type="caution">
    <text evidence="3">The sequence shown here is derived from an EMBL/GenBank/DDBJ whole genome shotgun (WGS) entry which is preliminary data.</text>
</comment>
<dbReference type="Proteomes" id="UP000315496">
    <property type="component" value="Chromosome 5"/>
</dbReference>